<dbReference type="AlphaFoldDB" id="A0A9W6MAN2"/>
<proteinExistence type="predicted"/>
<keyword evidence="2" id="KW-0812">Transmembrane</keyword>
<keyword evidence="2" id="KW-1133">Transmembrane helix</keyword>
<protein>
    <submittedName>
        <fullName evidence="3">Uncharacterized protein</fullName>
    </submittedName>
</protein>
<reference evidence="3" key="1">
    <citation type="journal article" date="2014" name="Int. J. Syst. Evol. Microbiol.">
        <title>Complete genome sequence of Corynebacterium casei LMG S-19264T (=DSM 44701T), isolated from a smear-ripened cheese.</title>
        <authorList>
            <consortium name="US DOE Joint Genome Institute (JGI-PGF)"/>
            <person name="Walter F."/>
            <person name="Albersmeier A."/>
            <person name="Kalinowski J."/>
            <person name="Ruckert C."/>
        </authorList>
    </citation>
    <scope>NUCLEOTIDE SEQUENCE</scope>
    <source>
        <strain evidence="3">VKM Ac-2007</strain>
    </source>
</reference>
<dbReference type="EMBL" id="BSEV01000001">
    <property type="protein sequence ID" value="GLK07494.1"/>
    <property type="molecule type" value="Genomic_DNA"/>
</dbReference>
<dbReference type="RefSeq" id="WP_271216025.1">
    <property type="nucleotide sequence ID" value="NZ_BAAAVD010000006.1"/>
</dbReference>
<gene>
    <name evidence="3" type="ORF">GCM10017600_08990</name>
</gene>
<feature type="transmembrane region" description="Helical" evidence="2">
    <location>
        <begin position="14"/>
        <end position="35"/>
    </location>
</feature>
<evidence type="ECO:0000313" key="3">
    <source>
        <dbReference type="EMBL" id="GLK07494.1"/>
    </source>
</evidence>
<comment type="caution">
    <text evidence="3">The sequence shown here is derived from an EMBL/GenBank/DDBJ whole genome shotgun (WGS) entry which is preliminary data.</text>
</comment>
<reference evidence="3" key="2">
    <citation type="submission" date="2023-01" db="EMBL/GenBank/DDBJ databases">
        <authorList>
            <person name="Sun Q."/>
            <person name="Evtushenko L."/>
        </authorList>
    </citation>
    <scope>NUCLEOTIDE SEQUENCE</scope>
    <source>
        <strain evidence="3">VKM Ac-2007</strain>
    </source>
</reference>
<dbReference type="NCBIfam" id="NF041681">
    <property type="entry name" value="HGxxPAAW"/>
    <property type="match status" value="1"/>
</dbReference>
<accession>A0A9W6MAN2</accession>
<evidence type="ECO:0000256" key="2">
    <source>
        <dbReference type="SAM" id="Phobius"/>
    </source>
</evidence>
<keyword evidence="2" id="KW-0472">Membrane</keyword>
<organism evidence="3 4">
    <name type="scientific">Streptosporangium carneum</name>
    <dbReference type="NCBI Taxonomy" id="47481"/>
    <lineage>
        <taxon>Bacteria</taxon>
        <taxon>Bacillati</taxon>
        <taxon>Actinomycetota</taxon>
        <taxon>Actinomycetes</taxon>
        <taxon>Streptosporangiales</taxon>
        <taxon>Streptosporangiaceae</taxon>
        <taxon>Streptosporangium</taxon>
    </lineage>
</organism>
<feature type="transmembrane region" description="Helical" evidence="2">
    <location>
        <begin position="42"/>
        <end position="60"/>
    </location>
</feature>
<feature type="region of interest" description="Disordered" evidence="1">
    <location>
        <begin position="101"/>
        <end position="125"/>
    </location>
</feature>
<name>A0A9W6MAN2_9ACTN</name>
<evidence type="ECO:0000313" key="4">
    <source>
        <dbReference type="Proteomes" id="UP001143474"/>
    </source>
</evidence>
<keyword evidence="4" id="KW-1185">Reference proteome</keyword>
<evidence type="ECO:0000256" key="1">
    <source>
        <dbReference type="SAM" id="MobiDB-lite"/>
    </source>
</evidence>
<dbReference type="Proteomes" id="UP001143474">
    <property type="component" value="Unassembled WGS sequence"/>
</dbReference>
<sequence length="125" mass="13125">MSGVHDDVDLGHTVAGWSGCVIALTGFAGAGVAMCVNRLPGVWLGLGVILFGGLVTWALHLRGWGKPSGPRPAEQWDWRVKDPMTGHRDCLACRLAGRRPAGGAKTTAVHPLGRTPPVPAVTESR</sequence>